<sequence length="218" mass="23409">MKLRINIDISVGRVVKYFVLVDLLLLAGWGLVDPIFSVFIVQKIPGAGLVTVGIAAGLYWLIKSFVQLPAAKYLDRTPGEKDDFYLLILGLIIVSFAAFSLTLVGAVWQLYLVQIFKAVGFGFYAASWPAIFSRHLDKEKVSFDWALDSTAAGLAAGASGFVGGVLASIFGFGTVFFIGSIFSLSSAILLLAVPDLVLPQPNRGTPVIKDHTPVNIGQ</sequence>
<dbReference type="InterPro" id="IPR020846">
    <property type="entry name" value="MFS_dom"/>
</dbReference>
<evidence type="ECO:0000259" key="8">
    <source>
        <dbReference type="PROSITE" id="PS50850"/>
    </source>
</evidence>
<keyword evidence="4 7" id="KW-0812">Transmembrane</keyword>
<keyword evidence="3" id="KW-1003">Cell membrane</keyword>
<feature type="transmembrane region" description="Helical" evidence="7">
    <location>
        <begin position="44"/>
        <end position="62"/>
    </location>
</feature>
<proteinExistence type="predicted"/>
<feature type="transmembrane region" description="Helical" evidence="7">
    <location>
        <begin position="175"/>
        <end position="193"/>
    </location>
</feature>
<evidence type="ECO:0000256" key="6">
    <source>
        <dbReference type="ARBA" id="ARBA00023136"/>
    </source>
</evidence>
<dbReference type="STRING" id="1798644.A2122_02565"/>
<dbReference type="AlphaFoldDB" id="A0A1G2C572"/>
<evidence type="ECO:0000256" key="4">
    <source>
        <dbReference type="ARBA" id="ARBA00022692"/>
    </source>
</evidence>
<keyword evidence="2" id="KW-0813">Transport</keyword>
<feature type="transmembrane region" description="Helical" evidence="7">
    <location>
        <begin position="114"/>
        <end position="133"/>
    </location>
</feature>
<feature type="transmembrane region" description="Helical" evidence="7">
    <location>
        <begin position="83"/>
        <end position="108"/>
    </location>
</feature>
<dbReference type="EMBL" id="MHKU01000028">
    <property type="protein sequence ID" value="OGY96565.1"/>
    <property type="molecule type" value="Genomic_DNA"/>
</dbReference>
<organism evidence="9 10">
    <name type="scientific">Candidatus Liptonbacteria bacterium GWB1_49_6</name>
    <dbReference type="NCBI Taxonomy" id="1798644"/>
    <lineage>
        <taxon>Bacteria</taxon>
        <taxon>Candidatus Liptoniibacteriota</taxon>
    </lineage>
</organism>
<evidence type="ECO:0000256" key="2">
    <source>
        <dbReference type="ARBA" id="ARBA00022448"/>
    </source>
</evidence>
<name>A0A1G2C572_9BACT</name>
<keyword evidence="5 7" id="KW-1133">Transmembrane helix</keyword>
<reference evidence="9 10" key="1">
    <citation type="journal article" date="2016" name="Nat. Commun.">
        <title>Thousands of microbial genomes shed light on interconnected biogeochemical processes in an aquifer system.</title>
        <authorList>
            <person name="Anantharaman K."/>
            <person name="Brown C.T."/>
            <person name="Hug L.A."/>
            <person name="Sharon I."/>
            <person name="Castelle C.J."/>
            <person name="Probst A.J."/>
            <person name="Thomas B.C."/>
            <person name="Singh A."/>
            <person name="Wilkins M.J."/>
            <person name="Karaoz U."/>
            <person name="Brodie E.L."/>
            <person name="Williams K.H."/>
            <person name="Hubbard S.S."/>
            <person name="Banfield J.F."/>
        </authorList>
    </citation>
    <scope>NUCLEOTIDE SEQUENCE [LARGE SCALE GENOMIC DNA]</scope>
</reference>
<feature type="transmembrane region" description="Helical" evidence="7">
    <location>
        <begin position="145"/>
        <end position="169"/>
    </location>
</feature>
<keyword evidence="6 7" id="KW-0472">Membrane</keyword>
<dbReference type="InterPro" id="IPR036259">
    <property type="entry name" value="MFS_trans_sf"/>
</dbReference>
<dbReference type="InterPro" id="IPR050171">
    <property type="entry name" value="MFS_Transporters"/>
</dbReference>
<evidence type="ECO:0000256" key="1">
    <source>
        <dbReference type="ARBA" id="ARBA00004651"/>
    </source>
</evidence>
<dbReference type="InterPro" id="IPR011701">
    <property type="entry name" value="MFS"/>
</dbReference>
<dbReference type="Gene3D" id="1.20.1250.20">
    <property type="entry name" value="MFS general substrate transporter like domains"/>
    <property type="match status" value="1"/>
</dbReference>
<dbReference type="GO" id="GO:0022857">
    <property type="term" value="F:transmembrane transporter activity"/>
    <property type="evidence" value="ECO:0007669"/>
    <property type="project" value="InterPro"/>
</dbReference>
<evidence type="ECO:0000256" key="7">
    <source>
        <dbReference type="SAM" id="Phobius"/>
    </source>
</evidence>
<evidence type="ECO:0000313" key="10">
    <source>
        <dbReference type="Proteomes" id="UP000176648"/>
    </source>
</evidence>
<evidence type="ECO:0000256" key="5">
    <source>
        <dbReference type="ARBA" id="ARBA00022989"/>
    </source>
</evidence>
<comment type="caution">
    <text evidence="9">The sequence shown here is derived from an EMBL/GenBank/DDBJ whole genome shotgun (WGS) entry which is preliminary data.</text>
</comment>
<evidence type="ECO:0000256" key="3">
    <source>
        <dbReference type="ARBA" id="ARBA00022475"/>
    </source>
</evidence>
<gene>
    <name evidence="9" type="ORF">A2122_02565</name>
</gene>
<accession>A0A1G2C572</accession>
<dbReference type="SUPFAM" id="SSF103473">
    <property type="entry name" value="MFS general substrate transporter"/>
    <property type="match status" value="1"/>
</dbReference>
<dbReference type="PROSITE" id="PS50850">
    <property type="entry name" value="MFS"/>
    <property type="match status" value="1"/>
</dbReference>
<dbReference type="Proteomes" id="UP000176648">
    <property type="component" value="Unassembled WGS sequence"/>
</dbReference>
<dbReference type="Pfam" id="PF07690">
    <property type="entry name" value="MFS_1"/>
    <property type="match status" value="1"/>
</dbReference>
<evidence type="ECO:0000313" key="9">
    <source>
        <dbReference type="EMBL" id="OGY96565.1"/>
    </source>
</evidence>
<feature type="transmembrane region" description="Helical" evidence="7">
    <location>
        <begin position="14"/>
        <end position="32"/>
    </location>
</feature>
<dbReference type="PANTHER" id="PTHR23517">
    <property type="entry name" value="RESISTANCE PROTEIN MDTM, PUTATIVE-RELATED-RELATED"/>
    <property type="match status" value="1"/>
</dbReference>
<feature type="domain" description="Major facilitator superfamily (MFS) profile" evidence="8">
    <location>
        <begin position="14"/>
        <end position="218"/>
    </location>
</feature>
<comment type="subcellular location">
    <subcellularLocation>
        <location evidence="1">Cell membrane</location>
        <topology evidence="1">Multi-pass membrane protein</topology>
    </subcellularLocation>
</comment>
<dbReference type="GO" id="GO:0005886">
    <property type="term" value="C:plasma membrane"/>
    <property type="evidence" value="ECO:0007669"/>
    <property type="project" value="UniProtKB-SubCell"/>
</dbReference>
<protein>
    <recommendedName>
        <fullName evidence="8">Major facilitator superfamily (MFS) profile domain-containing protein</fullName>
    </recommendedName>
</protein>